<dbReference type="EMBL" id="JBGFUD010001537">
    <property type="protein sequence ID" value="MFH4976422.1"/>
    <property type="molecule type" value="Genomic_DNA"/>
</dbReference>
<name>A0ABD6EAX1_9BILA</name>
<reference evidence="2 3" key="1">
    <citation type="submission" date="2024-08" db="EMBL/GenBank/DDBJ databases">
        <title>Gnathostoma spinigerum genome.</title>
        <authorList>
            <person name="Gonzalez-Bertolin B."/>
            <person name="Monzon S."/>
            <person name="Zaballos A."/>
            <person name="Jimenez P."/>
            <person name="Dekumyoy P."/>
            <person name="Varona S."/>
            <person name="Cuesta I."/>
            <person name="Sumanam S."/>
            <person name="Adisakwattana P."/>
            <person name="Gasser R.B."/>
            <person name="Hernandez-Gonzalez A."/>
            <person name="Young N.D."/>
            <person name="Perteguer M.J."/>
        </authorList>
    </citation>
    <scope>NUCLEOTIDE SEQUENCE [LARGE SCALE GENOMIC DNA]</scope>
    <source>
        <strain evidence="2">AL3</strain>
        <tissue evidence="2">Liver</tissue>
    </source>
</reference>
<dbReference type="Proteomes" id="UP001608902">
    <property type="component" value="Unassembled WGS sequence"/>
</dbReference>
<organism evidence="2 3">
    <name type="scientific">Gnathostoma spinigerum</name>
    <dbReference type="NCBI Taxonomy" id="75299"/>
    <lineage>
        <taxon>Eukaryota</taxon>
        <taxon>Metazoa</taxon>
        <taxon>Ecdysozoa</taxon>
        <taxon>Nematoda</taxon>
        <taxon>Chromadorea</taxon>
        <taxon>Rhabditida</taxon>
        <taxon>Spirurina</taxon>
        <taxon>Gnathostomatomorpha</taxon>
        <taxon>Gnathostomatoidea</taxon>
        <taxon>Gnathostomatidae</taxon>
        <taxon>Gnathostoma</taxon>
    </lineage>
</organism>
<proteinExistence type="predicted"/>
<accession>A0ABD6EAX1</accession>
<keyword evidence="3" id="KW-1185">Reference proteome</keyword>
<feature type="compositionally biased region" description="Acidic residues" evidence="1">
    <location>
        <begin position="19"/>
        <end position="31"/>
    </location>
</feature>
<feature type="region of interest" description="Disordered" evidence="1">
    <location>
        <begin position="1"/>
        <end position="31"/>
    </location>
</feature>
<evidence type="ECO:0000256" key="1">
    <source>
        <dbReference type="SAM" id="MobiDB-lite"/>
    </source>
</evidence>
<gene>
    <name evidence="2" type="ORF">AB6A40_003131</name>
</gene>
<sequence length="31" mass="3472">MSNENPFTRRALIVRNDNEANDNDGGDESYG</sequence>
<evidence type="ECO:0000313" key="2">
    <source>
        <dbReference type="EMBL" id="MFH4976422.1"/>
    </source>
</evidence>
<comment type="caution">
    <text evidence="2">The sequence shown here is derived from an EMBL/GenBank/DDBJ whole genome shotgun (WGS) entry which is preliminary data.</text>
</comment>
<dbReference type="AlphaFoldDB" id="A0ABD6EAX1"/>
<evidence type="ECO:0000313" key="3">
    <source>
        <dbReference type="Proteomes" id="UP001608902"/>
    </source>
</evidence>
<protein>
    <submittedName>
        <fullName evidence="2">Uncharacterized protein</fullName>
    </submittedName>
</protein>